<dbReference type="STRING" id="656179.AB870_17810"/>
<reference evidence="1" key="1">
    <citation type="submission" date="2016-06" db="EMBL/GenBank/DDBJ databases">
        <title>Complete Genome Sequence of Pandoraea faecigallinarum DSM-23572.</title>
        <authorList>
            <person name="Yong D."/>
            <person name="Ee R."/>
            <person name="Lim Y.-L."/>
            <person name="Yin W.-F."/>
            <person name="Chan K.-G."/>
        </authorList>
    </citation>
    <scope>NUCLEOTIDE SEQUENCE</scope>
    <source>
        <strain evidence="1">DSM 23572</strain>
    </source>
</reference>
<keyword evidence="2" id="KW-1185">Reference proteome</keyword>
<accession>A0A0H3WV98</accession>
<dbReference type="AlphaFoldDB" id="A0A0H3WV98"/>
<dbReference type="PATRIC" id="fig|656179.3.peg.3791"/>
<sequence>MTVFNFVTVGKTLDVDLPFVEKVQSEQETDAVELGEGIKSFQSTSLQDRLYVHTSQAIQFLQYNYLVPPLAPQVDVVFTNVSLKEKIGKVINSLLGRGLEQYQHNACADPETSTIYFSSAYLALKEKLPAEIQILALELGTVQKVVERELFHEIGHLAIRKHLRRKEVDSSIHPFEQRIRENIEEGFADSFSLHMMAIKYPDQQSFPVLRRHIQEQVKNDPFQVINVYRAYDDIPLKDSNGAVLKDVNQIVAGCLEVALKNNKAMLLECLADNFYRPQIKGSLNLMLSDSIDDGAYVDHFHNHYRKEGIVVNIKDARAKHFGSNANTAKKKV</sequence>
<protein>
    <submittedName>
        <fullName evidence="1">Uncharacterized protein</fullName>
    </submittedName>
</protein>
<proteinExistence type="predicted"/>
<dbReference type="RefSeq" id="WP_047907358.1">
    <property type="nucleotide sequence ID" value="NZ_CP011807.3"/>
</dbReference>
<dbReference type="Proteomes" id="UP000035651">
    <property type="component" value="Chromosome"/>
</dbReference>
<name>A0A0H3WV98_9BURK</name>
<dbReference type="EMBL" id="CP011807">
    <property type="protein sequence ID" value="AKM31575.1"/>
    <property type="molecule type" value="Genomic_DNA"/>
</dbReference>
<evidence type="ECO:0000313" key="1">
    <source>
        <dbReference type="EMBL" id="AKM31575.1"/>
    </source>
</evidence>
<gene>
    <name evidence="1" type="ORF">AB870_17810</name>
</gene>
<organism evidence="1 2">
    <name type="scientific">Pandoraea faecigallinarum</name>
    <dbReference type="NCBI Taxonomy" id="656179"/>
    <lineage>
        <taxon>Bacteria</taxon>
        <taxon>Pseudomonadati</taxon>
        <taxon>Pseudomonadota</taxon>
        <taxon>Betaproteobacteria</taxon>
        <taxon>Burkholderiales</taxon>
        <taxon>Burkholderiaceae</taxon>
        <taxon>Pandoraea</taxon>
    </lineage>
</organism>
<dbReference type="KEGG" id="pfg:AB870_17810"/>
<evidence type="ECO:0000313" key="2">
    <source>
        <dbReference type="Proteomes" id="UP000035651"/>
    </source>
</evidence>